<dbReference type="PANTHER" id="PTHR43322">
    <property type="entry name" value="1-D-DEOXYXYLULOSE 5-PHOSPHATE SYNTHASE-RELATED"/>
    <property type="match status" value="1"/>
</dbReference>
<feature type="domain" description="Transketolase C-terminal" evidence="5">
    <location>
        <begin position="4"/>
        <end position="85"/>
    </location>
</feature>
<keyword evidence="3" id="KW-0808">Transferase</keyword>
<dbReference type="Pfam" id="PF02780">
    <property type="entry name" value="Transketolase_C"/>
    <property type="match status" value="1"/>
</dbReference>
<protein>
    <recommendedName>
        <fullName evidence="5">Transketolase C-terminal domain-containing protein</fullName>
    </recommendedName>
</protein>
<dbReference type="EMBL" id="CP047142">
    <property type="protein sequence ID" value="QHQ67641.1"/>
    <property type="molecule type" value="Genomic_DNA"/>
</dbReference>
<dbReference type="RefSeq" id="WP_081079822.1">
    <property type="nucleotide sequence ID" value="NZ_AP025162.1"/>
</dbReference>
<dbReference type="Proteomes" id="UP000464915">
    <property type="component" value="Chromosome"/>
</dbReference>
<dbReference type="Gene3D" id="3.40.50.920">
    <property type="match status" value="1"/>
</dbReference>
<dbReference type="GO" id="GO:0016114">
    <property type="term" value="P:terpenoid biosynthetic process"/>
    <property type="evidence" value="ECO:0007669"/>
    <property type="project" value="InterPro"/>
</dbReference>
<keyword evidence="4" id="KW-0786">Thiamine pyrophosphate</keyword>
<dbReference type="InterPro" id="IPR033248">
    <property type="entry name" value="Transketolase_C"/>
</dbReference>
<dbReference type="PANTHER" id="PTHR43322:SF1">
    <property type="entry name" value="1-DEOXY-D-XYLULOSE-5-PHOSPHATE SYNTHASE"/>
    <property type="match status" value="1"/>
</dbReference>
<gene>
    <name evidence="6" type="ORF">GSR61_03150</name>
</gene>
<comment type="subunit">
    <text evidence="2">Homodimer.</text>
</comment>
<evidence type="ECO:0000256" key="2">
    <source>
        <dbReference type="ARBA" id="ARBA00011738"/>
    </source>
</evidence>
<evidence type="ECO:0000256" key="4">
    <source>
        <dbReference type="ARBA" id="ARBA00023052"/>
    </source>
</evidence>
<sequence>MKTNYDVKLGSKVAIIGVRDFYQLGEKVRKLLKKHDINATLINPKYVAHLDTETLTSLMANHELVVTLEDNTLESGFGEKIASYYGPNNMKVRNYGEKKEYTDNESVESIYKRNHLLLNQIFNDIIKIIK</sequence>
<evidence type="ECO:0000256" key="3">
    <source>
        <dbReference type="ARBA" id="ARBA00022679"/>
    </source>
</evidence>
<organism evidence="6 7">
    <name type="scientific">Lactobacillus crispatus</name>
    <dbReference type="NCBI Taxonomy" id="47770"/>
    <lineage>
        <taxon>Bacteria</taxon>
        <taxon>Bacillati</taxon>
        <taxon>Bacillota</taxon>
        <taxon>Bacilli</taxon>
        <taxon>Lactobacillales</taxon>
        <taxon>Lactobacillaceae</taxon>
        <taxon>Lactobacillus</taxon>
    </lineage>
</organism>
<dbReference type="GO" id="GO:0019288">
    <property type="term" value="P:isopentenyl diphosphate biosynthetic process, methylerythritol 4-phosphate pathway"/>
    <property type="evidence" value="ECO:0007669"/>
    <property type="project" value="TreeGrafter"/>
</dbReference>
<evidence type="ECO:0000256" key="1">
    <source>
        <dbReference type="ARBA" id="ARBA00001946"/>
    </source>
</evidence>
<evidence type="ECO:0000259" key="5">
    <source>
        <dbReference type="Pfam" id="PF02780"/>
    </source>
</evidence>
<name>A0AB37DFE0_9LACO</name>
<dbReference type="SUPFAM" id="SSF52922">
    <property type="entry name" value="TK C-terminal domain-like"/>
    <property type="match status" value="1"/>
</dbReference>
<dbReference type="InterPro" id="IPR005477">
    <property type="entry name" value="Dxylulose-5-P_synthase"/>
</dbReference>
<dbReference type="AlphaFoldDB" id="A0AB37DFE0"/>
<comment type="cofactor">
    <cofactor evidence="1">
        <name>Mg(2+)</name>
        <dbReference type="ChEBI" id="CHEBI:18420"/>
    </cofactor>
</comment>
<dbReference type="InterPro" id="IPR009014">
    <property type="entry name" value="Transketo_C/PFOR_II"/>
</dbReference>
<reference evidence="6 7" key="1">
    <citation type="submission" date="2019-12" db="EMBL/GenBank/DDBJ databases">
        <title>Complete Genome Sequences of Lactobacillus strains, C25 and P38, Isolated from Chicken Cecum.</title>
        <authorList>
            <person name="Hassan H.M."/>
            <person name="Mendoza M."/>
            <person name="Rezvani M."/>
            <person name="Koci M.D."/>
            <person name="Dickey A.N."/>
            <person name="Scholl E.H."/>
        </authorList>
    </citation>
    <scope>NUCLEOTIDE SEQUENCE [LARGE SCALE GENOMIC DNA]</scope>
    <source>
        <strain evidence="6 7">C25</strain>
    </source>
</reference>
<evidence type="ECO:0000313" key="6">
    <source>
        <dbReference type="EMBL" id="QHQ67641.1"/>
    </source>
</evidence>
<dbReference type="GO" id="GO:0008661">
    <property type="term" value="F:1-deoxy-D-xylulose-5-phosphate synthase activity"/>
    <property type="evidence" value="ECO:0007669"/>
    <property type="project" value="InterPro"/>
</dbReference>
<dbReference type="GO" id="GO:0005829">
    <property type="term" value="C:cytosol"/>
    <property type="evidence" value="ECO:0007669"/>
    <property type="project" value="TreeGrafter"/>
</dbReference>
<accession>A0AB37DFE0</accession>
<proteinExistence type="predicted"/>
<evidence type="ECO:0000313" key="7">
    <source>
        <dbReference type="Proteomes" id="UP000464915"/>
    </source>
</evidence>